<accession>A0A0A8Z185</accession>
<proteinExistence type="predicted"/>
<dbReference type="AlphaFoldDB" id="A0A0A8Z185"/>
<dbReference type="EMBL" id="GBRH01265329">
    <property type="protein sequence ID" value="JAD32566.1"/>
    <property type="molecule type" value="Transcribed_RNA"/>
</dbReference>
<sequence length="47" mass="5299">MKDNGNVPEQRREAAEVRLKIKVTSAPKLPVGNGLPFRCFTTCLCYF</sequence>
<reference evidence="1" key="2">
    <citation type="journal article" date="2015" name="Data Brief">
        <title>Shoot transcriptome of the giant reed, Arundo donax.</title>
        <authorList>
            <person name="Barrero R.A."/>
            <person name="Guerrero F.D."/>
            <person name="Moolhuijzen P."/>
            <person name="Goolsby J.A."/>
            <person name="Tidwell J."/>
            <person name="Bellgard S.E."/>
            <person name="Bellgard M.I."/>
        </authorList>
    </citation>
    <scope>NUCLEOTIDE SEQUENCE</scope>
    <source>
        <tissue evidence="1">Shoot tissue taken approximately 20 cm above the soil surface</tissue>
    </source>
</reference>
<name>A0A0A8Z185_ARUDO</name>
<reference evidence="1" key="1">
    <citation type="submission" date="2014-09" db="EMBL/GenBank/DDBJ databases">
        <authorList>
            <person name="Magalhaes I.L.F."/>
            <person name="Oliveira U."/>
            <person name="Santos F.R."/>
            <person name="Vidigal T.H.D.A."/>
            <person name="Brescovit A.D."/>
            <person name="Santos A.J."/>
        </authorList>
    </citation>
    <scope>NUCLEOTIDE SEQUENCE</scope>
    <source>
        <tissue evidence="1">Shoot tissue taken approximately 20 cm above the soil surface</tissue>
    </source>
</reference>
<organism evidence="1">
    <name type="scientific">Arundo donax</name>
    <name type="common">Giant reed</name>
    <name type="synonym">Donax arundinaceus</name>
    <dbReference type="NCBI Taxonomy" id="35708"/>
    <lineage>
        <taxon>Eukaryota</taxon>
        <taxon>Viridiplantae</taxon>
        <taxon>Streptophyta</taxon>
        <taxon>Embryophyta</taxon>
        <taxon>Tracheophyta</taxon>
        <taxon>Spermatophyta</taxon>
        <taxon>Magnoliopsida</taxon>
        <taxon>Liliopsida</taxon>
        <taxon>Poales</taxon>
        <taxon>Poaceae</taxon>
        <taxon>PACMAD clade</taxon>
        <taxon>Arundinoideae</taxon>
        <taxon>Arundineae</taxon>
        <taxon>Arundo</taxon>
    </lineage>
</organism>
<protein>
    <submittedName>
        <fullName evidence="1">Uncharacterized protein</fullName>
    </submittedName>
</protein>
<evidence type="ECO:0000313" key="1">
    <source>
        <dbReference type="EMBL" id="JAD32566.1"/>
    </source>
</evidence>